<sequence length="367" mass="39285">MEVEVAVVGGGVVGAAAAWALARRGRAVALFEAHEAGHSLGASHGTTRNFNPAYSSPHHLRLLRRALPLWRELEAESGEVLLEQTGLVERGPRADAAALAAEAPMFGFDVERIPAAEAERRWPGLRFAGSATFLPQGGRLFADRAVRALHDGAVAHGAAVHHTSPVRSILPRGDDLVELRTDAHAIRARRVVVAAGAWTDPLLRGLVRLPRLTVTEEHPAHFALRLGDDGAGWPSFNHAPEPSGFRWPGPVYGLVSPGEGVKVGWHRVGPVVTPQTRTFTPSTELSESLRRYVREWMPGADPDVFEPISCTYTSTDDGDFVLDRTGPIVVAAGFSGHGFKFAPAIGEHLASLASGTAPTIAGFRLER</sequence>
<evidence type="ECO:0000259" key="5">
    <source>
        <dbReference type="Pfam" id="PF01266"/>
    </source>
</evidence>
<keyword evidence="7" id="KW-1185">Reference proteome</keyword>
<proteinExistence type="predicted"/>
<dbReference type="InterPro" id="IPR045170">
    <property type="entry name" value="MTOX"/>
</dbReference>
<organism evidence="6 7">
    <name type="scientific">Microbacterium mangrovi</name>
    <dbReference type="NCBI Taxonomy" id="1348253"/>
    <lineage>
        <taxon>Bacteria</taxon>
        <taxon>Bacillati</taxon>
        <taxon>Actinomycetota</taxon>
        <taxon>Actinomycetes</taxon>
        <taxon>Micrococcales</taxon>
        <taxon>Microbacteriaceae</taxon>
        <taxon>Microbacterium</taxon>
    </lineage>
</organism>
<protein>
    <recommendedName>
        <fullName evidence="5">FAD dependent oxidoreductase domain-containing protein</fullName>
    </recommendedName>
</protein>
<dbReference type="Pfam" id="PF01266">
    <property type="entry name" value="DAO"/>
    <property type="match status" value="1"/>
</dbReference>
<keyword evidence="2" id="KW-0285">Flavoprotein</keyword>
<dbReference type="GO" id="GO:0050660">
    <property type="term" value="F:flavin adenine dinucleotide binding"/>
    <property type="evidence" value="ECO:0007669"/>
    <property type="project" value="InterPro"/>
</dbReference>
<comment type="cofactor">
    <cofactor evidence="1">
        <name>FAD</name>
        <dbReference type="ChEBI" id="CHEBI:57692"/>
    </cofactor>
</comment>
<dbReference type="PANTHER" id="PTHR10961">
    <property type="entry name" value="PEROXISOMAL SARCOSINE OXIDASE"/>
    <property type="match status" value="1"/>
</dbReference>
<comment type="caution">
    <text evidence="6">The sequence shown here is derived from an EMBL/GenBank/DDBJ whole genome shotgun (WGS) entry which is preliminary data.</text>
</comment>
<dbReference type="AlphaFoldDB" id="A0A0B2A4A8"/>
<evidence type="ECO:0000256" key="4">
    <source>
        <dbReference type="ARBA" id="ARBA00023002"/>
    </source>
</evidence>
<dbReference type="Proteomes" id="UP000031030">
    <property type="component" value="Unassembled WGS sequence"/>
</dbReference>
<evidence type="ECO:0000256" key="3">
    <source>
        <dbReference type="ARBA" id="ARBA00022827"/>
    </source>
</evidence>
<keyword evidence="3" id="KW-0274">FAD</keyword>
<evidence type="ECO:0000313" key="6">
    <source>
        <dbReference type="EMBL" id="KHK96452.1"/>
    </source>
</evidence>
<dbReference type="GO" id="GO:0008115">
    <property type="term" value="F:sarcosine oxidase activity"/>
    <property type="evidence" value="ECO:0007669"/>
    <property type="project" value="TreeGrafter"/>
</dbReference>
<feature type="domain" description="FAD dependent oxidoreductase" evidence="5">
    <location>
        <begin position="5"/>
        <end position="352"/>
    </location>
</feature>
<name>A0A0B2A4A8_9MICO</name>
<dbReference type="EMBL" id="JTDK01000015">
    <property type="protein sequence ID" value="KHK96452.1"/>
    <property type="molecule type" value="Genomic_DNA"/>
</dbReference>
<evidence type="ECO:0000313" key="7">
    <source>
        <dbReference type="Proteomes" id="UP000031030"/>
    </source>
</evidence>
<gene>
    <name evidence="6" type="ORF">LK09_15700</name>
</gene>
<dbReference type="InterPro" id="IPR006076">
    <property type="entry name" value="FAD-dep_OxRdtase"/>
</dbReference>
<dbReference type="SUPFAM" id="SSF51905">
    <property type="entry name" value="FAD/NAD(P)-binding domain"/>
    <property type="match status" value="1"/>
</dbReference>
<dbReference type="Gene3D" id="3.50.50.60">
    <property type="entry name" value="FAD/NAD(P)-binding domain"/>
    <property type="match status" value="1"/>
</dbReference>
<dbReference type="Gene3D" id="3.30.9.10">
    <property type="entry name" value="D-Amino Acid Oxidase, subunit A, domain 2"/>
    <property type="match status" value="1"/>
</dbReference>
<dbReference type="SUPFAM" id="SSF54373">
    <property type="entry name" value="FAD-linked reductases, C-terminal domain"/>
    <property type="match status" value="1"/>
</dbReference>
<accession>A0A0B2A4A8</accession>
<dbReference type="PANTHER" id="PTHR10961:SF7">
    <property type="entry name" value="FAD DEPENDENT OXIDOREDUCTASE DOMAIN-CONTAINING PROTEIN"/>
    <property type="match status" value="1"/>
</dbReference>
<reference evidence="6 7" key="1">
    <citation type="submission" date="2014-11" db="EMBL/GenBank/DDBJ databases">
        <title>Genome sequence of Microbacterium mangrovi MUSC 115(T).</title>
        <authorList>
            <person name="Lee L.-H."/>
        </authorList>
    </citation>
    <scope>NUCLEOTIDE SEQUENCE [LARGE SCALE GENOMIC DNA]</scope>
    <source>
        <strain evidence="6 7">MUSC 115</strain>
    </source>
</reference>
<evidence type="ECO:0000256" key="2">
    <source>
        <dbReference type="ARBA" id="ARBA00022630"/>
    </source>
</evidence>
<dbReference type="STRING" id="1348253.LK09_15700"/>
<dbReference type="InterPro" id="IPR036188">
    <property type="entry name" value="FAD/NAD-bd_sf"/>
</dbReference>
<keyword evidence="4" id="KW-0560">Oxidoreductase</keyword>
<evidence type="ECO:0000256" key="1">
    <source>
        <dbReference type="ARBA" id="ARBA00001974"/>
    </source>
</evidence>